<protein>
    <submittedName>
        <fullName evidence="1">Uncharacterized protein</fullName>
    </submittedName>
</protein>
<sequence>MTNVKFETFSFSLGLCVCVCYVNPHTHTHMPQKPRPRKSIPTLCACVFKQRTQVFFENLKKERKKKRHSSIRKLHLPSEFLPNCVRKIAVFSKSDTLQNRSTIRFRNSAFYSAPAPFVPRKRTCKYVNKSPTKINDLDTEKSEFIVEIPVIILIVQWRNA</sequence>
<keyword evidence="2" id="KW-1185">Reference proteome</keyword>
<organism evidence="1 2">
    <name type="scientific">Daphnia magna</name>
    <dbReference type="NCBI Taxonomy" id="35525"/>
    <lineage>
        <taxon>Eukaryota</taxon>
        <taxon>Metazoa</taxon>
        <taxon>Ecdysozoa</taxon>
        <taxon>Arthropoda</taxon>
        <taxon>Crustacea</taxon>
        <taxon>Branchiopoda</taxon>
        <taxon>Diplostraca</taxon>
        <taxon>Cladocera</taxon>
        <taxon>Anomopoda</taxon>
        <taxon>Daphniidae</taxon>
        <taxon>Daphnia</taxon>
    </lineage>
</organism>
<accession>A0ABQ9ZFZ5</accession>
<name>A0ABQ9ZFZ5_9CRUS</name>
<dbReference type="Proteomes" id="UP001234178">
    <property type="component" value="Unassembled WGS sequence"/>
</dbReference>
<dbReference type="EMBL" id="JAOYFB010000003">
    <property type="protein sequence ID" value="KAK4011857.1"/>
    <property type="molecule type" value="Genomic_DNA"/>
</dbReference>
<evidence type="ECO:0000313" key="1">
    <source>
        <dbReference type="EMBL" id="KAK4011857.1"/>
    </source>
</evidence>
<evidence type="ECO:0000313" key="2">
    <source>
        <dbReference type="Proteomes" id="UP001234178"/>
    </source>
</evidence>
<proteinExistence type="predicted"/>
<reference evidence="1 2" key="1">
    <citation type="journal article" date="2023" name="Nucleic Acids Res.">
        <title>The hologenome of Daphnia magna reveals possible DNA methylation and microbiome-mediated evolution of the host genome.</title>
        <authorList>
            <person name="Chaturvedi A."/>
            <person name="Li X."/>
            <person name="Dhandapani V."/>
            <person name="Marshall H."/>
            <person name="Kissane S."/>
            <person name="Cuenca-Cambronero M."/>
            <person name="Asole G."/>
            <person name="Calvet F."/>
            <person name="Ruiz-Romero M."/>
            <person name="Marangio P."/>
            <person name="Guigo R."/>
            <person name="Rago D."/>
            <person name="Mirbahai L."/>
            <person name="Eastwood N."/>
            <person name="Colbourne J.K."/>
            <person name="Zhou J."/>
            <person name="Mallon E."/>
            <person name="Orsini L."/>
        </authorList>
    </citation>
    <scope>NUCLEOTIDE SEQUENCE [LARGE SCALE GENOMIC DNA]</scope>
    <source>
        <strain evidence="1">LRV0_1</strain>
    </source>
</reference>
<gene>
    <name evidence="1" type="ORF">OUZ56_020966</name>
</gene>
<comment type="caution">
    <text evidence="1">The sequence shown here is derived from an EMBL/GenBank/DDBJ whole genome shotgun (WGS) entry which is preliminary data.</text>
</comment>